<organism evidence="4">
    <name type="scientific">Perkinsus marinus (strain ATCC 50983 / TXsc)</name>
    <dbReference type="NCBI Taxonomy" id="423536"/>
    <lineage>
        <taxon>Eukaryota</taxon>
        <taxon>Sar</taxon>
        <taxon>Alveolata</taxon>
        <taxon>Perkinsozoa</taxon>
        <taxon>Perkinsea</taxon>
        <taxon>Perkinsida</taxon>
        <taxon>Perkinsidae</taxon>
        <taxon>Perkinsus</taxon>
    </lineage>
</organism>
<protein>
    <recommendedName>
        <fullName evidence="2">J domain-containing protein</fullName>
    </recommendedName>
</protein>
<dbReference type="GeneID" id="9053680"/>
<evidence type="ECO:0000256" key="1">
    <source>
        <dbReference type="SAM" id="MobiDB-lite"/>
    </source>
</evidence>
<dbReference type="RefSeq" id="XP_002788369.1">
    <property type="nucleotide sequence ID" value="XM_002788323.1"/>
</dbReference>
<dbReference type="SUPFAM" id="SSF46565">
    <property type="entry name" value="Chaperone J-domain"/>
    <property type="match status" value="1"/>
</dbReference>
<evidence type="ECO:0000313" key="4">
    <source>
        <dbReference type="Proteomes" id="UP000007800"/>
    </source>
</evidence>
<dbReference type="InParanoid" id="C5K5S8"/>
<sequence>MTTRRVASEKLGIPIDAPPQLVRSAYRRLALKLHPDKNFTLDAAHQFQQILAARDIMLEEGAVTRMDPSPGSFTSREPHHRTNNAKQLSREEKERLDRCRAQG</sequence>
<reference evidence="3 4" key="1">
    <citation type="submission" date="2008-07" db="EMBL/GenBank/DDBJ databases">
        <authorList>
            <person name="El-Sayed N."/>
            <person name="Caler E."/>
            <person name="Inman J."/>
            <person name="Amedeo P."/>
            <person name="Hass B."/>
            <person name="Wortman J."/>
        </authorList>
    </citation>
    <scope>NUCLEOTIDE SEQUENCE [LARGE SCALE GENOMIC DNA]</scope>
    <source>
        <strain evidence="4">ATCC 50983 / TXsc</strain>
    </source>
</reference>
<dbReference type="InterPro" id="IPR036869">
    <property type="entry name" value="J_dom_sf"/>
</dbReference>
<dbReference type="EMBL" id="GG670759">
    <property type="protein sequence ID" value="EER20165.1"/>
    <property type="molecule type" value="Genomic_DNA"/>
</dbReference>
<dbReference type="AlphaFoldDB" id="C5K5S8"/>
<feature type="domain" description="J" evidence="2">
    <location>
        <begin position="6"/>
        <end position="83"/>
    </location>
</feature>
<dbReference type="PRINTS" id="PR00625">
    <property type="entry name" value="JDOMAIN"/>
</dbReference>
<feature type="compositionally biased region" description="Basic and acidic residues" evidence="1">
    <location>
        <begin position="88"/>
        <end position="103"/>
    </location>
</feature>
<dbReference type="Pfam" id="PF00226">
    <property type="entry name" value="DnaJ"/>
    <property type="match status" value="1"/>
</dbReference>
<dbReference type="PROSITE" id="PS50076">
    <property type="entry name" value="DNAJ_2"/>
    <property type="match status" value="1"/>
</dbReference>
<evidence type="ECO:0000259" key="2">
    <source>
        <dbReference type="PROSITE" id="PS50076"/>
    </source>
</evidence>
<dbReference type="CDD" id="cd06257">
    <property type="entry name" value="DnaJ"/>
    <property type="match status" value="1"/>
</dbReference>
<dbReference type="SMART" id="SM00271">
    <property type="entry name" value="DnaJ"/>
    <property type="match status" value="1"/>
</dbReference>
<dbReference type="InterPro" id="IPR001623">
    <property type="entry name" value="DnaJ_domain"/>
</dbReference>
<dbReference type="Gene3D" id="1.10.287.110">
    <property type="entry name" value="DnaJ domain"/>
    <property type="match status" value="1"/>
</dbReference>
<feature type="region of interest" description="Disordered" evidence="1">
    <location>
        <begin position="62"/>
        <end position="103"/>
    </location>
</feature>
<keyword evidence="4" id="KW-1185">Reference proteome</keyword>
<dbReference type="Proteomes" id="UP000007800">
    <property type="component" value="Unassembled WGS sequence"/>
</dbReference>
<accession>C5K5S8</accession>
<dbReference type="OrthoDB" id="10250354at2759"/>
<evidence type="ECO:0000313" key="3">
    <source>
        <dbReference type="EMBL" id="EER20165.1"/>
    </source>
</evidence>
<name>C5K5S8_PERM5</name>
<proteinExistence type="predicted"/>
<gene>
    <name evidence="3" type="ORF">Pmar_PMAR022854</name>
</gene>